<organism evidence="11 12">
    <name type="scientific">Coffea canephora</name>
    <name type="common">Robusta coffee</name>
    <dbReference type="NCBI Taxonomy" id="49390"/>
    <lineage>
        <taxon>Eukaryota</taxon>
        <taxon>Viridiplantae</taxon>
        <taxon>Streptophyta</taxon>
        <taxon>Embryophyta</taxon>
        <taxon>Tracheophyta</taxon>
        <taxon>Spermatophyta</taxon>
        <taxon>Magnoliopsida</taxon>
        <taxon>eudicotyledons</taxon>
        <taxon>Gunneridae</taxon>
        <taxon>Pentapetalae</taxon>
        <taxon>asterids</taxon>
        <taxon>lamiids</taxon>
        <taxon>Gentianales</taxon>
        <taxon>Rubiaceae</taxon>
        <taxon>Ixoroideae</taxon>
        <taxon>Gardenieae complex</taxon>
        <taxon>Bertiereae - Coffeeae clade</taxon>
        <taxon>Coffeeae</taxon>
        <taxon>Coffea</taxon>
    </lineage>
</organism>
<dbReference type="InterPro" id="IPR044810">
    <property type="entry name" value="WRKY_plant"/>
</dbReference>
<dbReference type="EMBL" id="HG739085">
    <property type="protein sequence ID" value="CDO97515.1"/>
    <property type="molecule type" value="Genomic_DNA"/>
</dbReference>
<keyword evidence="3 8" id="KW-0175">Coiled coil</keyword>
<dbReference type="FunCoup" id="A0A068TME5">
    <property type="interactions" value="69"/>
</dbReference>
<comment type="similarity">
    <text evidence="7">Belongs to the WRKY group II-b family.</text>
</comment>
<feature type="coiled-coil region" evidence="8">
    <location>
        <begin position="76"/>
        <end position="103"/>
    </location>
</feature>
<evidence type="ECO:0000256" key="6">
    <source>
        <dbReference type="ARBA" id="ARBA00023242"/>
    </source>
</evidence>
<dbReference type="PROSITE" id="PS50811">
    <property type="entry name" value="WRKY"/>
    <property type="match status" value="1"/>
</dbReference>
<dbReference type="GO" id="GO:0003700">
    <property type="term" value="F:DNA-binding transcription factor activity"/>
    <property type="evidence" value="ECO:0007669"/>
    <property type="project" value="InterPro"/>
</dbReference>
<protein>
    <recommendedName>
        <fullName evidence="10">WRKY domain-containing protein</fullName>
    </recommendedName>
</protein>
<keyword evidence="6" id="KW-0539">Nucleus</keyword>
<keyword evidence="4" id="KW-0238">DNA-binding</keyword>
<evidence type="ECO:0000313" key="12">
    <source>
        <dbReference type="Proteomes" id="UP000295252"/>
    </source>
</evidence>
<dbReference type="SMART" id="SM00774">
    <property type="entry name" value="WRKY"/>
    <property type="match status" value="1"/>
</dbReference>
<evidence type="ECO:0000256" key="8">
    <source>
        <dbReference type="SAM" id="Coils"/>
    </source>
</evidence>
<evidence type="ECO:0000259" key="10">
    <source>
        <dbReference type="PROSITE" id="PS50811"/>
    </source>
</evidence>
<feature type="region of interest" description="Disordered" evidence="9">
    <location>
        <begin position="477"/>
        <end position="505"/>
    </location>
</feature>
<dbReference type="GO" id="GO:0005634">
    <property type="term" value="C:nucleus"/>
    <property type="evidence" value="ECO:0007669"/>
    <property type="project" value="UniProtKB-SubCell"/>
</dbReference>
<comment type="subcellular location">
    <subcellularLocation>
        <location evidence="1">Nucleus</location>
    </subcellularLocation>
</comment>
<evidence type="ECO:0000256" key="1">
    <source>
        <dbReference type="ARBA" id="ARBA00004123"/>
    </source>
</evidence>
<dbReference type="Proteomes" id="UP000295252">
    <property type="component" value="Chromosome IV"/>
</dbReference>
<reference evidence="12" key="1">
    <citation type="journal article" date="2014" name="Science">
        <title>The coffee genome provides insight into the convergent evolution of caffeine biosynthesis.</title>
        <authorList>
            <person name="Denoeud F."/>
            <person name="Carretero-Paulet L."/>
            <person name="Dereeper A."/>
            <person name="Droc G."/>
            <person name="Guyot R."/>
            <person name="Pietrella M."/>
            <person name="Zheng C."/>
            <person name="Alberti A."/>
            <person name="Anthony F."/>
            <person name="Aprea G."/>
            <person name="Aury J.M."/>
            <person name="Bento P."/>
            <person name="Bernard M."/>
            <person name="Bocs S."/>
            <person name="Campa C."/>
            <person name="Cenci A."/>
            <person name="Combes M.C."/>
            <person name="Crouzillat D."/>
            <person name="Da Silva C."/>
            <person name="Daddiego L."/>
            <person name="De Bellis F."/>
            <person name="Dussert S."/>
            <person name="Garsmeur O."/>
            <person name="Gayraud T."/>
            <person name="Guignon V."/>
            <person name="Jahn K."/>
            <person name="Jamilloux V."/>
            <person name="Joet T."/>
            <person name="Labadie K."/>
            <person name="Lan T."/>
            <person name="Leclercq J."/>
            <person name="Lepelley M."/>
            <person name="Leroy T."/>
            <person name="Li L.T."/>
            <person name="Librado P."/>
            <person name="Lopez L."/>
            <person name="Munoz A."/>
            <person name="Noel B."/>
            <person name="Pallavicini A."/>
            <person name="Perrotta G."/>
            <person name="Poncet V."/>
            <person name="Pot D."/>
            <person name="Priyono X."/>
            <person name="Rigoreau M."/>
            <person name="Rouard M."/>
            <person name="Rozas J."/>
            <person name="Tranchant-Dubreuil C."/>
            <person name="VanBuren R."/>
            <person name="Zhang Q."/>
            <person name="Andrade A.C."/>
            <person name="Argout X."/>
            <person name="Bertrand B."/>
            <person name="de Kochko A."/>
            <person name="Graziosi G."/>
            <person name="Henry R.J."/>
            <person name="Jayarama X."/>
            <person name="Ming R."/>
            <person name="Nagai C."/>
            <person name="Rounsley S."/>
            <person name="Sankoff D."/>
            <person name="Giuliano G."/>
            <person name="Albert V.A."/>
            <person name="Wincker P."/>
            <person name="Lashermes P."/>
        </authorList>
    </citation>
    <scope>NUCLEOTIDE SEQUENCE [LARGE SCALE GENOMIC DNA]</scope>
    <source>
        <strain evidence="12">cv. DH200-94</strain>
    </source>
</reference>
<dbReference type="InterPro" id="IPR036576">
    <property type="entry name" value="WRKY_dom_sf"/>
</dbReference>
<dbReference type="FunFam" id="2.20.25.80:FF:000002">
    <property type="entry name" value="probable WRKY transcription factor 31"/>
    <property type="match status" value="1"/>
</dbReference>
<proteinExistence type="inferred from homology"/>
<dbReference type="Pfam" id="PF03106">
    <property type="entry name" value="WRKY"/>
    <property type="match status" value="1"/>
</dbReference>
<dbReference type="OMA" id="NCPRAYY"/>
<keyword evidence="2" id="KW-0805">Transcription regulation</keyword>
<feature type="compositionally biased region" description="Basic and acidic residues" evidence="9">
    <location>
        <begin position="12"/>
        <end position="47"/>
    </location>
</feature>
<gene>
    <name evidence="11" type="ORF">GSCOC_T00014885001</name>
</gene>
<dbReference type="OrthoDB" id="779182at2759"/>
<dbReference type="AlphaFoldDB" id="A0A068TME5"/>
<feature type="region of interest" description="Disordered" evidence="9">
    <location>
        <begin position="1"/>
        <end position="58"/>
    </location>
</feature>
<dbReference type="InterPro" id="IPR003657">
    <property type="entry name" value="WRKY_dom"/>
</dbReference>
<feature type="domain" description="WRKY" evidence="10">
    <location>
        <begin position="242"/>
        <end position="308"/>
    </location>
</feature>
<accession>A0A068TME5</accession>
<dbReference type="PANTHER" id="PTHR31429">
    <property type="entry name" value="WRKY TRANSCRIPTION FACTOR 36-RELATED"/>
    <property type="match status" value="1"/>
</dbReference>
<evidence type="ECO:0000313" key="11">
    <source>
        <dbReference type="EMBL" id="CDO97515.1"/>
    </source>
</evidence>
<evidence type="ECO:0000256" key="5">
    <source>
        <dbReference type="ARBA" id="ARBA00023163"/>
    </source>
</evidence>
<keyword evidence="12" id="KW-1185">Reference proteome</keyword>
<sequence length="558" mass="61672">MGPEETGMEIDLSLKLDAQHEERTTEDQDDHHRQEVGKFPAEGKRETEVEEEAVDQEGHTTVDNSVCDETMKTEEISVLQLEMDRMKEENKALRKAVEQTMKDYYDLQMKFSVVQQNIQTKDPRTFLSLTGNNNSPSHEAQNKGSPRFLEMNHQTPPSTAQEDDAKQRHELGLSLTLQSSSTSQEKEDEYMGNIEKKEDTPKALITPMQNKLQRSSSLGGGISNHLSSPPNRKARVSVRARCEAATMNDGCQWRKYGQKIAKGNPCPRAYYRCTVAPGCPVRKQVQRCLEDMSILITTYEGTHNHPLPVGATAMASTASAAASFMLLDSSNPLSSDGIMSNFNRSAPFPYQSPQFINPSLSYASNLINIHPNDPSKGIVLDLTHNVNADARQFPIASSSSQQPSHSWMPKPLPGNYIGNNATNIVSDLFPRQLVEGGIGPKGEGNKLLAENVSAIASDPKFRVAVAAAISSLINKETQTTTTSHPPMAPSLIPTRDGEGGGTSSNSKNWILESLSTGVLFKHRLEDHTTTVVVENVILTNLRLSFFFFSFWLFPYFAL</sequence>
<keyword evidence="5" id="KW-0804">Transcription</keyword>
<evidence type="ECO:0000256" key="3">
    <source>
        <dbReference type="ARBA" id="ARBA00023054"/>
    </source>
</evidence>
<dbReference type="PANTHER" id="PTHR31429:SF54">
    <property type="entry name" value="WRKY TRANSCRIPTION FACTOR 9-RELATED"/>
    <property type="match status" value="1"/>
</dbReference>
<evidence type="ECO:0000256" key="7">
    <source>
        <dbReference type="ARBA" id="ARBA00061007"/>
    </source>
</evidence>
<dbReference type="Gene3D" id="2.20.25.80">
    <property type="entry name" value="WRKY domain"/>
    <property type="match status" value="1"/>
</dbReference>
<feature type="compositionally biased region" description="Polar residues" evidence="9">
    <location>
        <begin position="127"/>
        <end position="144"/>
    </location>
</feature>
<dbReference type="Gramene" id="CDO97515">
    <property type="protein sequence ID" value="CDO97515"/>
    <property type="gene ID" value="GSCOC_T00014885001"/>
</dbReference>
<dbReference type="GO" id="GO:0043565">
    <property type="term" value="F:sequence-specific DNA binding"/>
    <property type="evidence" value="ECO:0007669"/>
    <property type="project" value="InterPro"/>
</dbReference>
<dbReference type="PhylomeDB" id="A0A068TME5"/>
<evidence type="ECO:0000256" key="2">
    <source>
        <dbReference type="ARBA" id="ARBA00023015"/>
    </source>
</evidence>
<evidence type="ECO:0000256" key="4">
    <source>
        <dbReference type="ARBA" id="ARBA00023125"/>
    </source>
</evidence>
<evidence type="ECO:0000256" key="9">
    <source>
        <dbReference type="SAM" id="MobiDB-lite"/>
    </source>
</evidence>
<dbReference type="SUPFAM" id="SSF118290">
    <property type="entry name" value="WRKY DNA-binding domain"/>
    <property type="match status" value="1"/>
</dbReference>
<feature type="region of interest" description="Disordered" evidence="9">
    <location>
        <begin position="125"/>
        <end position="167"/>
    </location>
</feature>
<dbReference type="InParanoid" id="A0A068TME5"/>
<name>A0A068TME5_COFCA</name>
<feature type="region of interest" description="Disordered" evidence="9">
    <location>
        <begin position="213"/>
        <end position="234"/>
    </location>
</feature>